<dbReference type="GO" id="GO:0009231">
    <property type="term" value="P:riboflavin biosynthetic process"/>
    <property type="evidence" value="ECO:0007669"/>
    <property type="project" value="TreeGrafter"/>
</dbReference>
<dbReference type="InterPro" id="IPR023871">
    <property type="entry name" value="MftE"/>
</dbReference>
<dbReference type="InterPro" id="IPR003785">
    <property type="entry name" value="Creatininase/forma_Hydrolase"/>
</dbReference>
<evidence type="ECO:0000256" key="4">
    <source>
        <dbReference type="ARBA" id="ARBA00022833"/>
    </source>
</evidence>
<comment type="similarity">
    <text evidence="5">Belongs to the creatininase superfamily.</text>
</comment>
<dbReference type="AlphaFoldDB" id="A0A117QDS3"/>
<name>A0A117QDS3_STRCK</name>
<evidence type="ECO:0000256" key="6">
    <source>
        <dbReference type="SAM" id="MobiDB-lite"/>
    </source>
</evidence>
<comment type="caution">
    <text evidence="7">The sequence shown here is derived from an EMBL/GenBank/DDBJ whole genome shotgun (WGS) entry which is preliminary data.</text>
</comment>
<organism evidence="7 8">
    <name type="scientific">Streptomyces corchorusii</name>
    <name type="common">Streptomyces chibaensis</name>
    <dbReference type="NCBI Taxonomy" id="1903"/>
    <lineage>
        <taxon>Bacteria</taxon>
        <taxon>Bacillati</taxon>
        <taxon>Actinomycetota</taxon>
        <taxon>Actinomycetes</taxon>
        <taxon>Kitasatosporales</taxon>
        <taxon>Streptomycetaceae</taxon>
        <taxon>Streptomyces</taxon>
    </lineage>
</organism>
<evidence type="ECO:0000313" key="8">
    <source>
        <dbReference type="Proteomes" id="UP000053398"/>
    </source>
</evidence>
<dbReference type="NCBIfam" id="TIGR03964">
    <property type="entry name" value="mycofact_creat"/>
    <property type="match status" value="1"/>
</dbReference>
<gene>
    <name evidence="7" type="ORF">AQJ11_24940</name>
</gene>
<dbReference type="PANTHER" id="PTHR35005:SF1">
    <property type="entry name" value="2-AMINO-5-FORMYLAMINO-6-RIBOSYLAMINOPYRIMIDIN-4(3H)-ONE 5'-MONOPHOSPHATE DEFORMYLASE"/>
    <property type="match status" value="1"/>
</dbReference>
<dbReference type="Gene3D" id="3.40.50.10310">
    <property type="entry name" value="Creatininase"/>
    <property type="match status" value="1"/>
</dbReference>
<accession>A0A117QDS3</accession>
<dbReference type="EMBL" id="LMWP01000027">
    <property type="protein sequence ID" value="KUN22766.1"/>
    <property type="molecule type" value="Genomic_DNA"/>
</dbReference>
<dbReference type="Pfam" id="PF02633">
    <property type="entry name" value="Creatininase"/>
    <property type="match status" value="1"/>
</dbReference>
<keyword evidence="2" id="KW-0479">Metal-binding</keyword>
<evidence type="ECO:0000256" key="2">
    <source>
        <dbReference type="ARBA" id="ARBA00022723"/>
    </source>
</evidence>
<dbReference type="InterPro" id="IPR024087">
    <property type="entry name" value="Creatininase-like_sf"/>
</dbReference>
<evidence type="ECO:0000256" key="5">
    <source>
        <dbReference type="ARBA" id="ARBA00024029"/>
    </source>
</evidence>
<dbReference type="PANTHER" id="PTHR35005">
    <property type="entry name" value="3-DEHYDRO-SCYLLO-INOSOSE HYDROLASE"/>
    <property type="match status" value="1"/>
</dbReference>
<keyword evidence="3" id="KW-0378">Hydrolase</keyword>
<feature type="region of interest" description="Disordered" evidence="6">
    <location>
        <begin position="253"/>
        <end position="273"/>
    </location>
</feature>
<reference evidence="7 8" key="1">
    <citation type="submission" date="2015-10" db="EMBL/GenBank/DDBJ databases">
        <title>Draft genome sequence of Streptomyces corchorusii DSM 40340, type strain for the species Streptomyces corchorusii.</title>
        <authorList>
            <person name="Ruckert C."/>
            <person name="Winkler A."/>
            <person name="Kalinowski J."/>
            <person name="Kampfer P."/>
            <person name="Glaeser S."/>
        </authorList>
    </citation>
    <scope>NUCLEOTIDE SEQUENCE [LARGE SCALE GENOMIC DNA]</scope>
    <source>
        <strain evidence="7 8">DSM 40340</strain>
    </source>
</reference>
<keyword evidence="8" id="KW-1185">Reference proteome</keyword>
<protein>
    <submittedName>
        <fullName evidence="7">Mycofactocin system creatininase</fullName>
    </submittedName>
</protein>
<sequence length="273" mass="28192">MPAEPARPAGATGAGNPASATAGPGTRLADLAWPDLTDRGPLVLLPLGSCEQHGPHLPLDTDTAVAAAVAGRACGLLRGELDVLVAPAQPYGASGEHEGFPGTVSLGHDALRLLVTEIGRSMLCWAGRLLVVNGHGGNLVSLADAVTGLRGESRDVAWWPCLPPGSDAHAGRTETSMMLRLRRSAVREERAVAGPTDPVHLLMDRLVTESVRGVSPSGVLGDPSGARASEGERLLDRMAERLAADIRAWRVSGRGRLGSAEQRPAPVPAGAGR</sequence>
<evidence type="ECO:0000256" key="1">
    <source>
        <dbReference type="ARBA" id="ARBA00001947"/>
    </source>
</evidence>
<evidence type="ECO:0000313" key="7">
    <source>
        <dbReference type="EMBL" id="KUN22766.1"/>
    </source>
</evidence>
<dbReference type="Proteomes" id="UP000053398">
    <property type="component" value="Unassembled WGS sequence"/>
</dbReference>
<comment type="cofactor">
    <cofactor evidence="1">
        <name>Zn(2+)</name>
        <dbReference type="ChEBI" id="CHEBI:29105"/>
    </cofactor>
</comment>
<dbReference type="GO" id="GO:0046872">
    <property type="term" value="F:metal ion binding"/>
    <property type="evidence" value="ECO:0007669"/>
    <property type="project" value="UniProtKB-KW"/>
</dbReference>
<evidence type="ECO:0000256" key="3">
    <source>
        <dbReference type="ARBA" id="ARBA00022801"/>
    </source>
</evidence>
<keyword evidence="4" id="KW-0862">Zinc</keyword>
<dbReference type="RefSeq" id="WP_059264442.1">
    <property type="nucleotide sequence ID" value="NZ_KQ948359.1"/>
</dbReference>
<proteinExistence type="inferred from homology"/>
<dbReference type="SUPFAM" id="SSF102215">
    <property type="entry name" value="Creatininase"/>
    <property type="match status" value="1"/>
</dbReference>
<feature type="region of interest" description="Disordered" evidence="6">
    <location>
        <begin position="1"/>
        <end position="26"/>
    </location>
</feature>
<dbReference type="GO" id="GO:0016811">
    <property type="term" value="F:hydrolase activity, acting on carbon-nitrogen (but not peptide) bonds, in linear amides"/>
    <property type="evidence" value="ECO:0007669"/>
    <property type="project" value="TreeGrafter"/>
</dbReference>